<dbReference type="GO" id="GO:0016020">
    <property type="term" value="C:membrane"/>
    <property type="evidence" value="ECO:0007669"/>
    <property type="project" value="InterPro"/>
</dbReference>
<dbReference type="InterPro" id="IPR037185">
    <property type="entry name" value="EmrE-like"/>
</dbReference>
<feature type="transmembrane region" description="Helical" evidence="1">
    <location>
        <begin position="157"/>
        <end position="176"/>
    </location>
</feature>
<feature type="domain" description="EamA" evidence="2">
    <location>
        <begin position="19"/>
        <end position="150"/>
    </location>
</feature>
<evidence type="ECO:0000313" key="4">
    <source>
        <dbReference type="Proteomes" id="UP000542776"/>
    </source>
</evidence>
<organism evidence="3 4">
    <name type="scientific">Aureimonas pseudogalii</name>
    <dbReference type="NCBI Taxonomy" id="1744844"/>
    <lineage>
        <taxon>Bacteria</taxon>
        <taxon>Pseudomonadati</taxon>
        <taxon>Pseudomonadota</taxon>
        <taxon>Alphaproteobacteria</taxon>
        <taxon>Hyphomicrobiales</taxon>
        <taxon>Aurantimonadaceae</taxon>
        <taxon>Aureimonas</taxon>
    </lineage>
</organism>
<dbReference type="InterPro" id="IPR000620">
    <property type="entry name" value="EamA_dom"/>
</dbReference>
<evidence type="ECO:0000256" key="1">
    <source>
        <dbReference type="SAM" id="Phobius"/>
    </source>
</evidence>
<reference evidence="3 4" key="1">
    <citation type="submission" date="2020-08" db="EMBL/GenBank/DDBJ databases">
        <title>Genomic Encyclopedia of Type Strains, Phase IV (KMG-IV): sequencing the most valuable type-strain genomes for metagenomic binning, comparative biology and taxonomic classification.</title>
        <authorList>
            <person name="Goeker M."/>
        </authorList>
    </citation>
    <scope>NUCLEOTIDE SEQUENCE [LARGE SCALE GENOMIC DNA]</scope>
    <source>
        <strain evidence="3 4">DSM 102238</strain>
    </source>
</reference>
<keyword evidence="1" id="KW-1133">Transmembrane helix</keyword>
<dbReference type="Gene3D" id="1.10.3730.20">
    <property type="match status" value="2"/>
</dbReference>
<dbReference type="Pfam" id="PF00892">
    <property type="entry name" value="EamA"/>
    <property type="match status" value="2"/>
</dbReference>
<dbReference type="RefSeq" id="WP_312857436.1">
    <property type="nucleotide sequence ID" value="NZ_JACIEK010000004.1"/>
</dbReference>
<dbReference type="EMBL" id="JACIEK010000004">
    <property type="protein sequence ID" value="MBB3998210.1"/>
    <property type="molecule type" value="Genomic_DNA"/>
</dbReference>
<keyword evidence="1" id="KW-0472">Membrane</keyword>
<accession>A0A7W6H3X9</accession>
<dbReference type="PANTHER" id="PTHR22911:SF103">
    <property type="entry name" value="BLR2811 PROTEIN"/>
    <property type="match status" value="1"/>
</dbReference>
<dbReference type="Proteomes" id="UP000542776">
    <property type="component" value="Unassembled WGS sequence"/>
</dbReference>
<feature type="domain" description="EamA" evidence="2">
    <location>
        <begin position="161"/>
        <end position="285"/>
    </location>
</feature>
<sequence>MPPPLPPSAGPAPGDNLRASLLMTGAMACFAVNDLLVKLSSASIEPMQIMALRGVMTSALLFALAYGRGALRPWRTAFTPVLLLRTVADVGTTISYISALRHLPLANASAIFQALPLTITLAAAVFLGEPVGWRRWLAIVVGFFGVLVILRPTGDGFGVYAIWVLVSVAFAALRDLATRRLPTALPSLLVAGITSVAVSLTGFVMLPVVGWSPMTADLWMWLAVASVAIGAGYVMIVASMRTGDMGFVAPFRYTVLLFAFALGVLVLGERPDWQEIVGSCIVVASGAYMIHREARRRRPLTVPPSAR</sequence>
<feature type="transmembrane region" description="Helical" evidence="1">
    <location>
        <begin position="49"/>
        <end position="67"/>
    </location>
</feature>
<proteinExistence type="predicted"/>
<feature type="transmembrane region" description="Helical" evidence="1">
    <location>
        <begin position="188"/>
        <end position="212"/>
    </location>
</feature>
<dbReference type="AlphaFoldDB" id="A0A7W6H3X9"/>
<protein>
    <submittedName>
        <fullName evidence="3">Drug/metabolite transporter (DMT)-like permease</fullName>
    </submittedName>
</protein>
<comment type="caution">
    <text evidence="3">The sequence shown here is derived from an EMBL/GenBank/DDBJ whole genome shotgun (WGS) entry which is preliminary data.</text>
</comment>
<dbReference type="SUPFAM" id="SSF103481">
    <property type="entry name" value="Multidrug resistance efflux transporter EmrE"/>
    <property type="match status" value="2"/>
</dbReference>
<dbReference type="PANTHER" id="PTHR22911">
    <property type="entry name" value="ACYL-MALONYL CONDENSING ENZYME-RELATED"/>
    <property type="match status" value="1"/>
</dbReference>
<name>A0A7W6H3X9_9HYPH</name>
<keyword evidence="4" id="KW-1185">Reference proteome</keyword>
<feature type="transmembrane region" description="Helical" evidence="1">
    <location>
        <begin position="110"/>
        <end position="128"/>
    </location>
</feature>
<feature type="transmembrane region" description="Helical" evidence="1">
    <location>
        <begin position="20"/>
        <end position="37"/>
    </location>
</feature>
<keyword evidence="1" id="KW-0812">Transmembrane</keyword>
<evidence type="ECO:0000313" key="3">
    <source>
        <dbReference type="EMBL" id="MBB3998210.1"/>
    </source>
</evidence>
<evidence type="ECO:0000259" key="2">
    <source>
        <dbReference type="Pfam" id="PF00892"/>
    </source>
</evidence>
<gene>
    <name evidence="3" type="ORF">GGR04_002049</name>
</gene>
<feature type="transmembrane region" description="Helical" evidence="1">
    <location>
        <begin position="135"/>
        <end position="151"/>
    </location>
</feature>
<feature type="transmembrane region" description="Helical" evidence="1">
    <location>
        <begin position="250"/>
        <end position="267"/>
    </location>
</feature>
<feature type="transmembrane region" description="Helical" evidence="1">
    <location>
        <begin position="218"/>
        <end position="238"/>
    </location>
</feature>